<evidence type="ECO:0000256" key="7">
    <source>
        <dbReference type="SAM" id="Phobius"/>
    </source>
</evidence>
<keyword evidence="7" id="KW-1133">Transmembrane helix</keyword>
<feature type="domain" description="4Fe-4S ferredoxin-type" evidence="8">
    <location>
        <begin position="250"/>
        <end position="282"/>
    </location>
</feature>
<dbReference type="GO" id="GO:0005886">
    <property type="term" value="C:plasma membrane"/>
    <property type="evidence" value="ECO:0007669"/>
    <property type="project" value="TreeGrafter"/>
</dbReference>
<evidence type="ECO:0000256" key="1">
    <source>
        <dbReference type="ARBA" id="ARBA00022448"/>
    </source>
</evidence>
<feature type="transmembrane region" description="Helical" evidence="7">
    <location>
        <begin position="195"/>
        <end position="212"/>
    </location>
</feature>
<evidence type="ECO:0000259" key="8">
    <source>
        <dbReference type="PROSITE" id="PS51379"/>
    </source>
</evidence>
<name>A0A212KKW7_9PROT</name>
<dbReference type="Pfam" id="PF12801">
    <property type="entry name" value="Fer4_5"/>
    <property type="match status" value="1"/>
</dbReference>
<evidence type="ECO:0000256" key="4">
    <source>
        <dbReference type="ARBA" id="ARBA00022982"/>
    </source>
</evidence>
<gene>
    <name evidence="9" type="primary">fixG</name>
    <name evidence="9" type="ORF">KL86APRO_20550</name>
</gene>
<dbReference type="InterPro" id="IPR013783">
    <property type="entry name" value="Ig-like_fold"/>
</dbReference>
<evidence type="ECO:0000256" key="5">
    <source>
        <dbReference type="ARBA" id="ARBA00023004"/>
    </source>
</evidence>
<feature type="transmembrane region" description="Helical" evidence="7">
    <location>
        <begin position="338"/>
        <end position="357"/>
    </location>
</feature>
<keyword evidence="6" id="KW-0411">Iron-sulfur</keyword>
<feature type="transmembrane region" description="Helical" evidence="7">
    <location>
        <begin position="84"/>
        <end position="105"/>
    </location>
</feature>
<dbReference type="Pfam" id="PF11614">
    <property type="entry name" value="FixG_C"/>
    <property type="match status" value="1"/>
</dbReference>
<evidence type="ECO:0000256" key="6">
    <source>
        <dbReference type="ARBA" id="ARBA00023014"/>
    </source>
</evidence>
<feature type="transmembrane region" description="Helical" evidence="7">
    <location>
        <begin position="32"/>
        <end position="50"/>
    </location>
</feature>
<dbReference type="Gene3D" id="2.60.40.10">
    <property type="entry name" value="Immunoglobulins"/>
    <property type="match status" value="1"/>
</dbReference>
<dbReference type="InterPro" id="IPR051684">
    <property type="entry name" value="Electron_Trans/Redox"/>
</dbReference>
<evidence type="ECO:0000313" key="9">
    <source>
        <dbReference type="EMBL" id="SBW12314.1"/>
    </source>
</evidence>
<dbReference type="InterPro" id="IPR032879">
    <property type="entry name" value="FixG_C"/>
</dbReference>
<dbReference type="AlphaFoldDB" id="A0A212KKW7"/>
<feature type="transmembrane region" description="Helical" evidence="7">
    <location>
        <begin position="158"/>
        <end position="175"/>
    </location>
</feature>
<protein>
    <submittedName>
        <fullName evidence="9">Nitrogen fixation protein FixG</fullName>
    </submittedName>
</protein>
<keyword evidence="2" id="KW-0004">4Fe-4S</keyword>
<keyword evidence="1" id="KW-0813">Transport</keyword>
<keyword evidence="4" id="KW-0249">Electron transport</keyword>
<dbReference type="SUPFAM" id="SSF54862">
    <property type="entry name" value="4Fe-4S ferredoxins"/>
    <property type="match status" value="1"/>
</dbReference>
<dbReference type="InterPro" id="IPR014116">
    <property type="entry name" value="Cyt_c_oxidase_cbb3_FixG"/>
</dbReference>
<keyword evidence="7" id="KW-0472">Membrane</keyword>
<keyword evidence="5" id="KW-0408">Iron</keyword>
<reference evidence="9" key="1">
    <citation type="submission" date="2016-04" db="EMBL/GenBank/DDBJ databases">
        <authorList>
            <person name="Evans L.H."/>
            <person name="Alamgir A."/>
            <person name="Owens N."/>
            <person name="Weber N.D."/>
            <person name="Virtaneva K."/>
            <person name="Barbian K."/>
            <person name="Babar A."/>
            <person name="Rosenke K."/>
        </authorList>
    </citation>
    <scope>NUCLEOTIDE SEQUENCE</scope>
    <source>
        <strain evidence="9">86</strain>
    </source>
</reference>
<sequence>MPDATHATEGRSLFAATRKVYPRKASGHFRTLKTRVNFLLLTLYFVAPWIRWDRGPGAADQAILLDMSGRRGYFFGIEIWPQEVYYLTGILILGAVGLFFATALFGRVWCGFTCIQTVFTDVFVAVERAVEGDRNARIKLDKQPLSAAKAGGKLLKNAIWLAIALATSWTWLIYFSDAVDSTRALFAGETSGWMLSMWGVFTASTFLFAGYAREQVCIYMCPWPRFQSAMFDEDSLIVTYEAWRGEPRGKAPKGGDFSGRGDCIDCGMCVQVCPTGIDIRNGSQLACIGCALCIDACNGVMAKVGRPPNLISYDSVANQVARAKGKPTKIRLVRPRTLVYGAILLIVAAAMLAVLTMRHRETVNVLHERSPLYVRMSDGSIRNGYTVKVLNMRREPQTFRFSLAGAPEANLNVVGYGARDAAAVDLPVEGDTVGTFRVYVTVPRGAKTDHVEMIFESAATGARVVERAPFAVPGS</sequence>
<dbReference type="PROSITE" id="PS00198">
    <property type="entry name" value="4FE4S_FER_1"/>
    <property type="match status" value="1"/>
</dbReference>
<keyword evidence="7" id="KW-0812">Transmembrane</keyword>
<dbReference type="PANTHER" id="PTHR30176:SF3">
    <property type="entry name" value="FERREDOXIN-TYPE PROTEIN NAPH"/>
    <property type="match status" value="1"/>
</dbReference>
<dbReference type="GO" id="GO:0051539">
    <property type="term" value="F:4 iron, 4 sulfur cluster binding"/>
    <property type="evidence" value="ECO:0007669"/>
    <property type="project" value="UniProtKB-KW"/>
</dbReference>
<dbReference type="PANTHER" id="PTHR30176">
    <property type="entry name" value="FERREDOXIN-TYPE PROTEIN NAPH"/>
    <property type="match status" value="1"/>
</dbReference>
<accession>A0A212KKW7</accession>
<evidence type="ECO:0000256" key="2">
    <source>
        <dbReference type="ARBA" id="ARBA00022485"/>
    </source>
</evidence>
<dbReference type="InterPro" id="IPR017896">
    <property type="entry name" value="4Fe4S_Fe-S-bd"/>
</dbReference>
<dbReference type="PROSITE" id="PS51379">
    <property type="entry name" value="4FE4S_FER_2"/>
    <property type="match status" value="1"/>
</dbReference>
<organism evidence="9">
    <name type="scientific">uncultured Alphaproteobacteria bacterium</name>
    <dbReference type="NCBI Taxonomy" id="91750"/>
    <lineage>
        <taxon>Bacteria</taxon>
        <taxon>Pseudomonadati</taxon>
        <taxon>Pseudomonadota</taxon>
        <taxon>Alphaproteobacteria</taxon>
        <taxon>environmental samples</taxon>
    </lineage>
</organism>
<dbReference type="EMBL" id="FLUO01000002">
    <property type="protein sequence ID" value="SBW12314.1"/>
    <property type="molecule type" value="Genomic_DNA"/>
</dbReference>
<proteinExistence type="predicted"/>
<keyword evidence="3" id="KW-0479">Metal-binding</keyword>
<dbReference type="Pfam" id="PF13746">
    <property type="entry name" value="Fer4_18"/>
    <property type="match status" value="1"/>
</dbReference>
<dbReference type="GO" id="GO:0046872">
    <property type="term" value="F:metal ion binding"/>
    <property type="evidence" value="ECO:0007669"/>
    <property type="project" value="UniProtKB-KW"/>
</dbReference>
<evidence type="ECO:0000256" key="3">
    <source>
        <dbReference type="ARBA" id="ARBA00022723"/>
    </source>
</evidence>
<dbReference type="InterPro" id="IPR017900">
    <property type="entry name" value="4Fe4S_Fe_S_CS"/>
</dbReference>
<dbReference type="NCBIfam" id="TIGR02745">
    <property type="entry name" value="ccoG_rdxA_fixG"/>
    <property type="match status" value="1"/>
</dbReference>